<gene>
    <name evidence="4" type="ORF">GEV33_010675</name>
</gene>
<dbReference type="AlphaFoldDB" id="A0A8J6HC70"/>
<sequence>MEIFLFISFVGLRTPCTDLLFLKNVQSRSPTNAKRYLSRIHRTTEFDRTQIEDRQIKPNQRNFREMGWPKDASMNNNNNFNESPQEFSRRSRSRSIARSLIADLKDNKIGTSRNPFINFLLEFRKITPTLRMNGAQLAKIGGEMWRDMTDKQKSQFQIVETRRRKRRRRRHRKHGAHARPETDS</sequence>
<reference evidence="4" key="2">
    <citation type="submission" date="2021-08" db="EMBL/GenBank/DDBJ databases">
        <authorList>
            <person name="Eriksson T."/>
        </authorList>
    </citation>
    <scope>NUCLEOTIDE SEQUENCE</scope>
    <source>
        <strain evidence="4">Stoneville</strain>
        <tissue evidence="4">Whole head</tissue>
    </source>
</reference>
<comment type="caution">
    <text evidence="4">The sequence shown here is derived from an EMBL/GenBank/DDBJ whole genome shotgun (WGS) entry which is preliminary data.</text>
</comment>
<dbReference type="InterPro" id="IPR036910">
    <property type="entry name" value="HMG_box_dom_sf"/>
</dbReference>
<evidence type="ECO:0000259" key="3">
    <source>
        <dbReference type="PROSITE" id="PS50118"/>
    </source>
</evidence>
<protein>
    <recommendedName>
        <fullName evidence="3">HMG box domain-containing protein</fullName>
    </recommendedName>
</protein>
<dbReference type="SUPFAM" id="SSF47095">
    <property type="entry name" value="HMG-box"/>
    <property type="match status" value="1"/>
</dbReference>
<feature type="region of interest" description="Disordered" evidence="2">
    <location>
        <begin position="67"/>
        <end position="92"/>
    </location>
</feature>
<evidence type="ECO:0000256" key="1">
    <source>
        <dbReference type="PROSITE-ProRule" id="PRU00267"/>
    </source>
</evidence>
<feature type="region of interest" description="Disordered" evidence="2">
    <location>
        <begin position="149"/>
        <end position="184"/>
    </location>
</feature>
<dbReference type="GO" id="GO:0005634">
    <property type="term" value="C:nucleus"/>
    <property type="evidence" value="ECO:0007669"/>
    <property type="project" value="UniProtKB-UniRule"/>
</dbReference>
<dbReference type="InterPro" id="IPR009071">
    <property type="entry name" value="HMG_box_dom"/>
</dbReference>
<evidence type="ECO:0000313" key="4">
    <source>
        <dbReference type="EMBL" id="KAH0812114.1"/>
    </source>
</evidence>
<accession>A0A8J6HC70</accession>
<keyword evidence="1" id="KW-0238">DNA-binding</keyword>
<organism evidence="4 5">
    <name type="scientific">Tenebrio molitor</name>
    <name type="common">Yellow mealworm beetle</name>
    <dbReference type="NCBI Taxonomy" id="7067"/>
    <lineage>
        <taxon>Eukaryota</taxon>
        <taxon>Metazoa</taxon>
        <taxon>Ecdysozoa</taxon>
        <taxon>Arthropoda</taxon>
        <taxon>Hexapoda</taxon>
        <taxon>Insecta</taxon>
        <taxon>Pterygota</taxon>
        <taxon>Neoptera</taxon>
        <taxon>Endopterygota</taxon>
        <taxon>Coleoptera</taxon>
        <taxon>Polyphaga</taxon>
        <taxon>Cucujiformia</taxon>
        <taxon>Tenebrionidae</taxon>
        <taxon>Tenebrio</taxon>
    </lineage>
</organism>
<dbReference type="CDD" id="cd00084">
    <property type="entry name" value="HMG-box_SF"/>
    <property type="match status" value="1"/>
</dbReference>
<proteinExistence type="predicted"/>
<evidence type="ECO:0000313" key="5">
    <source>
        <dbReference type="Proteomes" id="UP000719412"/>
    </source>
</evidence>
<dbReference type="PROSITE" id="PS50118">
    <property type="entry name" value="HMG_BOX_2"/>
    <property type="match status" value="1"/>
</dbReference>
<keyword evidence="5" id="KW-1185">Reference proteome</keyword>
<dbReference type="GO" id="GO:0003677">
    <property type="term" value="F:DNA binding"/>
    <property type="evidence" value="ECO:0007669"/>
    <property type="project" value="UniProtKB-UniRule"/>
</dbReference>
<feature type="DNA-binding region" description="HMG box" evidence="1">
    <location>
        <begin position="112"/>
        <end position="175"/>
    </location>
</feature>
<reference evidence="4" key="1">
    <citation type="journal article" date="2020" name="J Insects Food Feed">
        <title>The yellow mealworm (Tenebrio molitor) genome: a resource for the emerging insects as food and feed industry.</title>
        <authorList>
            <person name="Eriksson T."/>
            <person name="Andere A."/>
            <person name="Kelstrup H."/>
            <person name="Emery V."/>
            <person name="Picard C."/>
        </authorList>
    </citation>
    <scope>NUCLEOTIDE SEQUENCE</scope>
    <source>
        <strain evidence="4">Stoneville</strain>
        <tissue evidence="4">Whole head</tissue>
    </source>
</reference>
<name>A0A8J6HC70_TENMO</name>
<feature type="domain" description="HMG box" evidence="3">
    <location>
        <begin position="112"/>
        <end position="175"/>
    </location>
</feature>
<keyword evidence="1" id="KW-0539">Nucleus</keyword>
<feature type="compositionally biased region" description="Basic residues" evidence="2">
    <location>
        <begin position="162"/>
        <end position="177"/>
    </location>
</feature>
<dbReference type="Gene3D" id="1.10.30.10">
    <property type="entry name" value="High mobility group box domain"/>
    <property type="match status" value="1"/>
</dbReference>
<dbReference type="EMBL" id="JABDTM020026277">
    <property type="protein sequence ID" value="KAH0812114.1"/>
    <property type="molecule type" value="Genomic_DNA"/>
</dbReference>
<evidence type="ECO:0000256" key="2">
    <source>
        <dbReference type="SAM" id="MobiDB-lite"/>
    </source>
</evidence>
<dbReference type="Proteomes" id="UP000719412">
    <property type="component" value="Unassembled WGS sequence"/>
</dbReference>